<name>A0ABV3YR72_9PSED</name>
<evidence type="ECO:0000256" key="1">
    <source>
        <dbReference type="SAM" id="SignalP"/>
    </source>
</evidence>
<sequence>MSRILSLSFATVIAASCASYVSASQEQDDPACLTNELDKELISSSVAIVAGECHLDAASKDKLFAMQHAQYAYSWFAYAQQLSRDVDSSYLKQAAKKIDELQVKQHEE</sequence>
<dbReference type="Proteomes" id="UP001560296">
    <property type="component" value="Unassembled WGS sequence"/>
</dbReference>
<feature type="chain" id="PRO_5046750728" description="DUF4398 domain-containing protein" evidence="1">
    <location>
        <begin position="24"/>
        <end position="108"/>
    </location>
</feature>
<accession>A0ABV3YR72</accession>
<comment type="caution">
    <text evidence="2">The sequence shown here is derived from an EMBL/GenBank/DDBJ whole genome shotgun (WGS) entry which is preliminary data.</text>
</comment>
<keyword evidence="1" id="KW-0732">Signal</keyword>
<organism evidence="2 3">
    <name type="scientific">Pseudomonas zhanjiangensis</name>
    <dbReference type="NCBI Taxonomy" id="3239015"/>
    <lineage>
        <taxon>Bacteria</taxon>
        <taxon>Pseudomonadati</taxon>
        <taxon>Pseudomonadota</taxon>
        <taxon>Gammaproteobacteria</taxon>
        <taxon>Pseudomonadales</taxon>
        <taxon>Pseudomonadaceae</taxon>
        <taxon>Pseudomonas</taxon>
    </lineage>
</organism>
<feature type="signal peptide" evidence="1">
    <location>
        <begin position="1"/>
        <end position="23"/>
    </location>
</feature>
<evidence type="ECO:0008006" key="4">
    <source>
        <dbReference type="Google" id="ProtNLM"/>
    </source>
</evidence>
<dbReference type="EMBL" id="JBFTEG010000001">
    <property type="protein sequence ID" value="MEX6500617.1"/>
    <property type="molecule type" value="Genomic_DNA"/>
</dbReference>
<dbReference type="RefSeq" id="WP_369285528.1">
    <property type="nucleotide sequence ID" value="NZ_JBFTEG010000001.1"/>
</dbReference>
<gene>
    <name evidence="2" type="ORF">AB5S05_00965</name>
</gene>
<reference evidence="2 3" key="1">
    <citation type="submission" date="2024-07" db="EMBL/GenBank/DDBJ databases">
        <authorList>
            <person name="Li M."/>
        </authorList>
    </citation>
    <scope>NUCLEOTIDE SEQUENCE [LARGE SCALE GENOMIC DNA]</scope>
    <source>
        <strain evidence="2 3">25A3E</strain>
    </source>
</reference>
<evidence type="ECO:0000313" key="2">
    <source>
        <dbReference type="EMBL" id="MEX6500617.1"/>
    </source>
</evidence>
<proteinExistence type="predicted"/>
<protein>
    <recommendedName>
        <fullName evidence="4">DUF4398 domain-containing protein</fullName>
    </recommendedName>
</protein>
<evidence type="ECO:0000313" key="3">
    <source>
        <dbReference type="Proteomes" id="UP001560296"/>
    </source>
</evidence>
<keyword evidence="3" id="KW-1185">Reference proteome</keyword>
<dbReference type="PROSITE" id="PS51257">
    <property type="entry name" value="PROKAR_LIPOPROTEIN"/>
    <property type="match status" value="1"/>
</dbReference>